<dbReference type="AlphaFoldDB" id="F6QLY5"/>
<evidence type="ECO:0000313" key="1">
    <source>
        <dbReference type="Ensembl" id="ENSCINP00000020134.3"/>
    </source>
</evidence>
<dbReference type="Ensembl" id="ENSCINT00000020134.3">
    <property type="protein sequence ID" value="ENSCINP00000020134.3"/>
    <property type="gene ID" value="ENSCING00000010014.3"/>
</dbReference>
<accession>F6QLY5</accession>
<proteinExistence type="predicted"/>
<protein>
    <recommendedName>
        <fullName evidence="3">VWFA domain-containing protein</fullName>
    </recommendedName>
</protein>
<sequence>MLVADLQYKGFPINKYSYCTSCGMEDPVSSELTKPRVIVAISMSNDTVAMNPKVILHKIVQQAIEGMENVEVTLVTYGANDEFYPPYIRTINGRVSTTDLSDLETSISQMQFTGPSYDSSSTVSALEFIAENFHDCHKGVATSVVIVAPETMKQSMAGLLPGNLVLRITGELTQVNMISMLSNQLCTGFGLDVFSHTTGQCYLPSQVSNTVGDIVQHLSGNIGRSTLCSCMYAYPSEAALLTTCRFI</sequence>
<dbReference type="InterPro" id="IPR036465">
    <property type="entry name" value="vWFA_dom_sf"/>
</dbReference>
<evidence type="ECO:0000313" key="2">
    <source>
        <dbReference type="Proteomes" id="UP000008144"/>
    </source>
</evidence>
<name>F6QLY5_CIOIN</name>
<dbReference type="InParanoid" id="F6QLY5"/>
<evidence type="ECO:0008006" key="3">
    <source>
        <dbReference type="Google" id="ProtNLM"/>
    </source>
</evidence>
<organism evidence="1 2">
    <name type="scientific">Ciona intestinalis</name>
    <name type="common">Transparent sea squirt</name>
    <name type="synonym">Ascidia intestinalis</name>
    <dbReference type="NCBI Taxonomy" id="7719"/>
    <lineage>
        <taxon>Eukaryota</taxon>
        <taxon>Metazoa</taxon>
        <taxon>Chordata</taxon>
        <taxon>Tunicata</taxon>
        <taxon>Ascidiacea</taxon>
        <taxon>Phlebobranchia</taxon>
        <taxon>Cionidae</taxon>
        <taxon>Ciona</taxon>
    </lineage>
</organism>
<dbReference type="OMA" id="YPPYIRT"/>
<reference evidence="1" key="3">
    <citation type="submission" date="2025-09" db="UniProtKB">
        <authorList>
            <consortium name="Ensembl"/>
        </authorList>
    </citation>
    <scope>IDENTIFICATION</scope>
</reference>
<reference evidence="2" key="1">
    <citation type="journal article" date="2002" name="Science">
        <title>The draft genome of Ciona intestinalis: insights into chordate and vertebrate origins.</title>
        <authorList>
            <person name="Dehal P."/>
            <person name="Satou Y."/>
            <person name="Campbell R.K."/>
            <person name="Chapman J."/>
            <person name="Degnan B."/>
            <person name="De Tomaso A."/>
            <person name="Davidson B."/>
            <person name="Di Gregorio A."/>
            <person name="Gelpke M."/>
            <person name="Goodstein D.M."/>
            <person name="Harafuji N."/>
            <person name="Hastings K.E."/>
            <person name="Ho I."/>
            <person name="Hotta K."/>
            <person name="Huang W."/>
            <person name="Kawashima T."/>
            <person name="Lemaire P."/>
            <person name="Martinez D."/>
            <person name="Meinertzhagen I.A."/>
            <person name="Necula S."/>
            <person name="Nonaka M."/>
            <person name="Putnam N."/>
            <person name="Rash S."/>
            <person name="Saiga H."/>
            <person name="Satake M."/>
            <person name="Terry A."/>
            <person name="Yamada L."/>
            <person name="Wang H.G."/>
            <person name="Awazu S."/>
            <person name="Azumi K."/>
            <person name="Boore J."/>
            <person name="Branno M."/>
            <person name="Chin-Bow S."/>
            <person name="DeSantis R."/>
            <person name="Doyle S."/>
            <person name="Francino P."/>
            <person name="Keys D.N."/>
            <person name="Haga S."/>
            <person name="Hayashi H."/>
            <person name="Hino K."/>
            <person name="Imai K.S."/>
            <person name="Inaba K."/>
            <person name="Kano S."/>
            <person name="Kobayashi K."/>
            <person name="Kobayashi M."/>
            <person name="Lee B.I."/>
            <person name="Makabe K.W."/>
            <person name="Manohar C."/>
            <person name="Matassi G."/>
            <person name="Medina M."/>
            <person name="Mochizuki Y."/>
            <person name="Mount S."/>
            <person name="Morishita T."/>
            <person name="Miura S."/>
            <person name="Nakayama A."/>
            <person name="Nishizaka S."/>
            <person name="Nomoto H."/>
            <person name="Ohta F."/>
            <person name="Oishi K."/>
            <person name="Rigoutsos I."/>
            <person name="Sano M."/>
            <person name="Sasaki A."/>
            <person name="Sasakura Y."/>
            <person name="Shoguchi E."/>
            <person name="Shin-i T."/>
            <person name="Spagnuolo A."/>
            <person name="Stainier D."/>
            <person name="Suzuki M.M."/>
            <person name="Tassy O."/>
            <person name="Takatori N."/>
            <person name="Tokuoka M."/>
            <person name="Yagi K."/>
            <person name="Yoshizaki F."/>
            <person name="Wada S."/>
            <person name="Zhang C."/>
            <person name="Hyatt P.D."/>
            <person name="Larimer F."/>
            <person name="Detter C."/>
            <person name="Doggett N."/>
            <person name="Glavina T."/>
            <person name="Hawkins T."/>
            <person name="Richardson P."/>
            <person name="Lucas S."/>
            <person name="Kohara Y."/>
            <person name="Levine M."/>
            <person name="Satoh N."/>
            <person name="Rokhsar D.S."/>
        </authorList>
    </citation>
    <scope>NUCLEOTIDE SEQUENCE [LARGE SCALE GENOMIC DNA]</scope>
</reference>
<keyword evidence="2" id="KW-1185">Reference proteome</keyword>
<dbReference type="GeneTree" id="ENSGT00530000068726"/>
<dbReference type="SUPFAM" id="SSF53300">
    <property type="entry name" value="vWA-like"/>
    <property type="match status" value="1"/>
</dbReference>
<dbReference type="Proteomes" id="UP000008144">
    <property type="component" value="Unassembled WGS sequence"/>
</dbReference>
<reference evidence="1" key="2">
    <citation type="submission" date="2025-08" db="UniProtKB">
        <authorList>
            <consortium name="Ensembl"/>
        </authorList>
    </citation>
    <scope>IDENTIFICATION</scope>
</reference>
<dbReference type="HOGENOM" id="CLU_1124205_0_0_1"/>